<comment type="subcellular location">
    <subcellularLocation>
        <location evidence="1 8">Membrane</location>
        <topology evidence="1 8">Multi-pass membrane protein</topology>
    </subcellularLocation>
</comment>
<evidence type="ECO:0000256" key="3">
    <source>
        <dbReference type="ARBA" id="ARBA00022448"/>
    </source>
</evidence>
<dbReference type="EMBL" id="CACVBM020001562">
    <property type="protein sequence ID" value="CAA7054120.1"/>
    <property type="molecule type" value="Genomic_DNA"/>
</dbReference>
<keyword evidence="6 8" id="KW-0406">Ion transport</keyword>
<feature type="transmembrane region" description="Helical" evidence="8">
    <location>
        <begin position="49"/>
        <end position="69"/>
    </location>
</feature>
<evidence type="ECO:0000256" key="9">
    <source>
        <dbReference type="SAM" id="SignalP"/>
    </source>
</evidence>
<sequence length="490" mass="52113">MKITQNVKLVLFFFFISILFIAVSAGESKCECSHEGEEENKAGATKYKIAAIPSVLVAGVIGVLFPLLGKYFPSLKPETKFFFVTKAFAAGVILATGFMHVLPEGYEKLTSPCLKGEAWEFPFTGFIAMVAAILTLAVDSFATSYFYRLHFKPSKKIGDGEEKSGGGGDELGLHVHAHGHAHGIVGVDSAGSEIQIHRSRVVAQVLEVGIIVHSVVIGISLGASQSPDTAKALFAALMFHQCFEGLGLGGCIAQGNFNCMSITIMSILFSVTTPIGIAVGMGIANSYDESSPTALIMQGILNSASAGILIYMSLVDFLAADFMHPKMQSNTGLQIMAHISLLVDIFAGFLGLQAEDAQQNVKHHRVWLLECKAPSKRAFLLGIIALACLVGAHIIANLIGCSISSLVKAFAGVPNITGYFNVACLGLTWIVGIVGGGILTMGIWSNRESRSQCGITNKHFLSLGGKVCFLHAIVSVVFYVSHIVAKTSCF</sequence>
<dbReference type="Pfam" id="PF02535">
    <property type="entry name" value="Zip"/>
    <property type="match status" value="1"/>
</dbReference>
<evidence type="ECO:0000256" key="1">
    <source>
        <dbReference type="ARBA" id="ARBA00004141"/>
    </source>
</evidence>
<organism evidence="10 11">
    <name type="scientific">Microthlaspi erraticum</name>
    <dbReference type="NCBI Taxonomy" id="1685480"/>
    <lineage>
        <taxon>Eukaryota</taxon>
        <taxon>Viridiplantae</taxon>
        <taxon>Streptophyta</taxon>
        <taxon>Embryophyta</taxon>
        <taxon>Tracheophyta</taxon>
        <taxon>Spermatophyta</taxon>
        <taxon>Magnoliopsida</taxon>
        <taxon>eudicotyledons</taxon>
        <taxon>Gunneridae</taxon>
        <taxon>Pentapetalae</taxon>
        <taxon>rosids</taxon>
        <taxon>malvids</taxon>
        <taxon>Brassicales</taxon>
        <taxon>Brassicaceae</taxon>
        <taxon>Coluteocarpeae</taxon>
        <taxon>Microthlaspi</taxon>
    </lineage>
</organism>
<keyword evidence="5 8" id="KW-1133">Transmembrane helix</keyword>
<feature type="signal peptide" evidence="9">
    <location>
        <begin position="1"/>
        <end position="25"/>
    </location>
</feature>
<proteinExistence type="inferred from homology"/>
<keyword evidence="9" id="KW-0732">Signal</keyword>
<keyword evidence="11" id="KW-1185">Reference proteome</keyword>
<comment type="similarity">
    <text evidence="2 8">Belongs to the ZIP transporter (TC 2.A.5) family.</text>
</comment>
<evidence type="ECO:0000256" key="6">
    <source>
        <dbReference type="ARBA" id="ARBA00023065"/>
    </source>
</evidence>
<feature type="transmembrane region" description="Helical" evidence="8">
    <location>
        <begin position="123"/>
        <end position="147"/>
    </location>
</feature>
<feature type="transmembrane region" description="Helical" evidence="8">
    <location>
        <begin position="233"/>
        <end position="252"/>
    </location>
</feature>
<comment type="caution">
    <text evidence="10">The sequence shown here is derived from an EMBL/GenBank/DDBJ whole genome shotgun (WGS) entry which is preliminary data.</text>
</comment>
<dbReference type="NCBIfam" id="TIGR00820">
    <property type="entry name" value="zip"/>
    <property type="match status" value="1"/>
</dbReference>
<comment type="caution">
    <text evidence="8">Lacks conserved residue(s) required for the propagation of feature annotation.</text>
</comment>
<keyword evidence="4 8" id="KW-0812">Transmembrane</keyword>
<dbReference type="Proteomes" id="UP000467841">
    <property type="component" value="Unassembled WGS sequence"/>
</dbReference>
<dbReference type="OrthoDB" id="448280at2759"/>
<feature type="transmembrane region" description="Helical" evidence="8">
    <location>
        <begin position="460"/>
        <end position="480"/>
    </location>
</feature>
<dbReference type="Pfam" id="PF06749">
    <property type="entry name" value="DUF1218"/>
    <property type="match status" value="1"/>
</dbReference>
<dbReference type="InterPro" id="IPR009606">
    <property type="entry name" value="DEAL/Modifying_wall_lignin1/2"/>
</dbReference>
<reference evidence="10" key="1">
    <citation type="submission" date="2020-01" db="EMBL/GenBank/DDBJ databases">
        <authorList>
            <person name="Mishra B."/>
        </authorList>
    </citation>
    <scope>NUCLEOTIDE SEQUENCE [LARGE SCALE GENOMIC DNA]</scope>
</reference>
<feature type="transmembrane region" description="Helical" evidence="8">
    <location>
        <begin position="81"/>
        <end position="103"/>
    </location>
</feature>
<evidence type="ECO:0000313" key="10">
    <source>
        <dbReference type="EMBL" id="CAA7054120.1"/>
    </source>
</evidence>
<dbReference type="InterPro" id="IPR003689">
    <property type="entry name" value="ZIP"/>
</dbReference>
<protein>
    <submittedName>
        <fullName evidence="10">Uncharacterized protein</fullName>
    </submittedName>
</protein>
<evidence type="ECO:0000256" key="4">
    <source>
        <dbReference type="ARBA" id="ARBA00022692"/>
    </source>
</evidence>
<feature type="transmembrane region" description="Helical" evidence="8">
    <location>
        <begin position="419"/>
        <end position="439"/>
    </location>
</feature>
<feature type="transmembrane region" description="Helical" evidence="8">
    <location>
        <begin position="201"/>
        <end position="221"/>
    </location>
</feature>
<accession>A0A6D2KQ96</accession>
<evidence type="ECO:0000256" key="2">
    <source>
        <dbReference type="ARBA" id="ARBA00006939"/>
    </source>
</evidence>
<dbReference type="PANTHER" id="PTHR11040">
    <property type="entry name" value="ZINC/IRON TRANSPORTER"/>
    <property type="match status" value="1"/>
</dbReference>
<feature type="chain" id="PRO_5025660992" evidence="9">
    <location>
        <begin position="26"/>
        <end position="490"/>
    </location>
</feature>
<keyword evidence="7 8" id="KW-0472">Membrane</keyword>
<name>A0A6D2KQ96_9BRAS</name>
<evidence type="ECO:0000256" key="5">
    <source>
        <dbReference type="ARBA" id="ARBA00022989"/>
    </source>
</evidence>
<dbReference type="InterPro" id="IPR004698">
    <property type="entry name" value="Zn/Fe_permease_fun/pln"/>
</dbReference>
<dbReference type="GO" id="GO:0005385">
    <property type="term" value="F:zinc ion transmembrane transporter activity"/>
    <property type="evidence" value="ECO:0007669"/>
    <property type="project" value="InterPro"/>
</dbReference>
<feature type="transmembrane region" description="Helical" evidence="8">
    <location>
        <begin position="296"/>
        <end position="319"/>
    </location>
</feature>
<feature type="transmembrane region" description="Helical" evidence="8">
    <location>
        <begin position="378"/>
        <end position="399"/>
    </location>
</feature>
<dbReference type="GO" id="GO:0005886">
    <property type="term" value="C:plasma membrane"/>
    <property type="evidence" value="ECO:0007669"/>
    <property type="project" value="TreeGrafter"/>
</dbReference>
<keyword evidence="3 8" id="KW-0813">Transport</keyword>
<feature type="transmembrane region" description="Helical" evidence="8">
    <location>
        <begin position="264"/>
        <end position="284"/>
    </location>
</feature>
<evidence type="ECO:0000313" key="11">
    <source>
        <dbReference type="Proteomes" id="UP000467841"/>
    </source>
</evidence>
<gene>
    <name evidence="10" type="ORF">MERR_LOCUS41356</name>
</gene>
<dbReference type="AlphaFoldDB" id="A0A6D2KQ96"/>
<dbReference type="PANTHER" id="PTHR11040:SF35">
    <property type="entry name" value="ZINC TRANSPORTER 5"/>
    <property type="match status" value="1"/>
</dbReference>
<evidence type="ECO:0000256" key="7">
    <source>
        <dbReference type="ARBA" id="ARBA00023136"/>
    </source>
</evidence>
<evidence type="ECO:0000256" key="8">
    <source>
        <dbReference type="RuleBase" id="RU362088"/>
    </source>
</evidence>